<sequence length="41" mass="4638">MRTPQSHVEYSQGLDWQDILTMLRTARRGGSSYQEKAVAGL</sequence>
<dbReference type="AlphaFoldDB" id="A6HFF8"/>
<accession>A6HFF8</accession>
<reference evidence="1 2" key="1">
    <citation type="submission" date="2005-07" db="EMBL/GenBank/DDBJ databases">
        <authorList>
            <person name="Mural R.J."/>
            <person name="Li P.W."/>
            <person name="Adams M.D."/>
            <person name="Amanatides P.G."/>
            <person name="Baden-Tillson H."/>
            <person name="Barnstead M."/>
            <person name="Chin S.H."/>
            <person name="Dew I."/>
            <person name="Evans C.A."/>
            <person name="Ferriera S."/>
            <person name="Flanigan M."/>
            <person name="Fosler C."/>
            <person name="Glodek A."/>
            <person name="Gu Z."/>
            <person name="Holt R.A."/>
            <person name="Jennings D."/>
            <person name="Kraft C.L."/>
            <person name="Lu F."/>
            <person name="Nguyen T."/>
            <person name="Nusskern D.R."/>
            <person name="Pfannkoch C.M."/>
            <person name="Sitter C."/>
            <person name="Sutton G.G."/>
            <person name="Venter J.C."/>
            <person name="Wang Z."/>
            <person name="Woodage T."/>
            <person name="Zheng X.H."/>
            <person name="Zhong F."/>
        </authorList>
    </citation>
    <scope>NUCLEOTIDE SEQUENCE [LARGE SCALE GENOMIC DNA]</scope>
    <source>
        <strain>BN</strain>
        <strain evidence="2">Sprague-Dawley</strain>
    </source>
</reference>
<gene>
    <name evidence="1" type="ORF">rCG_35089</name>
</gene>
<evidence type="ECO:0000313" key="2">
    <source>
        <dbReference type="Proteomes" id="UP000234681"/>
    </source>
</evidence>
<name>A6HFF8_RAT</name>
<dbReference type="EMBL" id="CH473948">
    <property type="protein sequence ID" value="EDM04763.1"/>
    <property type="molecule type" value="Genomic_DNA"/>
</dbReference>
<evidence type="ECO:0000313" key="1">
    <source>
        <dbReference type="EMBL" id="EDM04763.1"/>
    </source>
</evidence>
<proteinExistence type="predicted"/>
<organism evidence="1 2">
    <name type="scientific">Rattus norvegicus</name>
    <name type="common">Rat</name>
    <dbReference type="NCBI Taxonomy" id="10116"/>
    <lineage>
        <taxon>Eukaryota</taxon>
        <taxon>Metazoa</taxon>
        <taxon>Chordata</taxon>
        <taxon>Craniata</taxon>
        <taxon>Vertebrata</taxon>
        <taxon>Euteleostomi</taxon>
        <taxon>Mammalia</taxon>
        <taxon>Eutheria</taxon>
        <taxon>Euarchontoglires</taxon>
        <taxon>Glires</taxon>
        <taxon>Rodentia</taxon>
        <taxon>Myomorpha</taxon>
        <taxon>Muroidea</taxon>
        <taxon>Muridae</taxon>
        <taxon>Murinae</taxon>
        <taxon>Rattus</taxon>
    </lineage>
</organism>
<dbReference type="Proteomes" id="UP000234681">
    <property type="component" value="Chromosome 10"/>
</dbReference>
<protein>
    <submittedName>
        <fullName evidence="1">RCG35089</fullName>
    </submittedName>
</protein>